<dbReference type="Proteomes" id="UP001497457">
    <property type="component" value="Chromosome 4rd"/>
</dbReference>
<organism evidence="3 4">
    <name type="scientific">Urochloa decumbens</name>
    <dbReference type="NCBI Taxonomy" id="240449"/>
    <lineage>
        <taxon>Eukaryota</taxon>
        <taxon>Viridiplantae</taxon>
        <taxon>Streptophyta</taxon>
        <taxon>Embryophyta</taxon>
        <taxon>Tracheophyta</taxon>
        <taxon>Spermatophyta</taxon>
        <taxon>Magnoliopsida</taxon>
        <taxon>Liliopsida</taxon>
        <taxon>Poales</taxon>
        <taxon>Poaceae</taxon>
        <taxon>PACMAD clade</taxon>
        <taxon>Panicoideae</taxon>
        <taxon>Panicodae</taxon>
        <taxon>Paniceae</taxon>
        <taxon>Melinidinae</taxon>
        <taxon>Urochloa</taxon>
    </lineage>
</organism>
<dbReference type="Gene3D" id="1.10.110.10">
    <property type="entry name" value="Plant lipid-transfer and hydrophobic proteins"/>
    <property type="match status" value="1"/>
</dbReference>
<dbReference type="InterPro" id="IPR051636">
    <property type="entry name" value="Plant_LTP/defense-related"/>
</dbReference>
<dbReference type="PANTHER" id="PTHR31731">
    <property type="match status" value="1"/>
</dbReference>
<dbReference type="CDD" id="cd01958">
    <property type="entry name" value="HPS_like"/>
    <property type="match status" value="1"/>
</dbReference>
<dbReference type="EMBL" id="OZ075114">
    <property type="protein sequence ID" value="CAL5056714.1"/>
    <property type="molecule type" value="Genomic_DNA"/>
</dbReference>
<keyword evidence="4" id="KW-1185">Reference proteome</keyword>
<dbReference type="InterPro" id="IPR036312">
    <property type="entry name" value="Bifun_inhib/LTP/seed_sf"/>
</dbReference>
<feature type="signal peptide" evidence="1">
    <location>
        <begin position="1"/>
        <end position="24"/>
    </location>
</feature>
<dbReference type="SMART" id="SM00499">
    <property type="entry name" value="AAI"/>
    <property type="match status" value="1"/>
</dbReference>
<proteinExistence type="predicted"/>
<dbReference type="AlphaFoldDB" id="A0ABC9EGX8"/>
<feature type="domain" description="Bifunctional inhibitor/plant lipid transfer protein/seed storage helical" evidence="2">
    <location>
        <begin position="27"/>
        <end position="108"/>
    </location>
</feature>
<dbReference type="Pfam" id="PF14547">
    <property type="entry name" value="Hydrophob_seed"/>
    <property type="match status" value="1"/>
</dbReference>
<dbReference type="InterPro" id="IPR027923">
    <property type="entry name" value="Hydrophob_seed_dom"/>
</dbReference>
<protein>
    <recommendedName>
        <fullName evidence="2">Bifunctional inhibitor/plant lipid transfer protein/seed storage helical domain-containing protein</fullName>
    </recommendedName>
</protein>
<keyword evidence="1" id="KW-0732">Signal</keyword>
<reference evidence="3" key="1">
    <citation type="submission" date="2024-10" db="EMBL/GenBank/DDBJ databases">
        <authorList>
            <person name="Ryan C."/>
        </authorList>
    </citation>
    <scope>NUCLEOTIDE SEQUENCE [LARGE SCALE GENOMIC DNA]</scope>
</reference>
<sequence length="109" mass="11165">MAPKALALFLAINLFVLGMMPADATTCALNTLNVNLCVNALNLVELYVGCPAVQPCCSLVQGLVAADAAACLCTVIKGPGILGVIPLTVPVDITLLVNSCGYTGTYSCY</sequence>
<gene>
    <name evidence="3" type="ORF">URODEC1_LOCUS95212</name>
</gene>
<evidence type="ECO:0000256" key="1">
    <source>
        <dbReference type="SAM" id="SignalP"/>
    </source>
</evidence>
<evidence type="ECO:0000259" key="2">
    <source>
        <dbReference type="SMART" id="SM00499"/>
    </source>
</evidence>
<feature type="chain" id="PRO_5044775106" description="Bifunctional inhibitor/plant lipid transfer protein/seed storage helical domain-containing protein" evidence="1">
    <location>
        <begin position="25"/>
        <end position="109"/>
    </location>
</feature>
<evidence type="ECO:0000313" key="3">
    <source>
        <dbReference type="EMBL" id="CAL5056714.1"/>
    </source>
</evidence>
<accession>A0ABC9EGX8</accession>
<evidence type="ECO:0000313" key="4">
    <source>
        <dbReference type="Proteomes" id="UP001497457"/>
    </source>
</evidence>
<dbReference type="SUPFAM" id="SSF47699">
    <property type="entry name" value="Bifunctional inhibitor/lipid-transfer protein/seed storage 2S albumin"/>
    <property type="match status" value="1"/>
</dbReference>
<name>A0ABC9EGX8_9POAL</name>
<dbReference type="InterPro" id="IPR016140">
    <property type="entry name" value="Bifunc_inhib/LTP/seed_store"/>
</dbReference>